<organism evidence="1 3">
    <name type="scientific">Leuconostoc inhae</name>
    <dbReference type="NCBI Taxonomy" id="178001"/>
    <lineage>
        <taxon>Bacteria</taxon>
        <taxon>Bacillati</taxon>
        <taxon>Bacillota</taxon>
        <taxon>Bacilli</taxon>
        <taxon>Lactobacillales</taxon>
        <taxon>Lactobacillaceae</taxon>
        <taxon>Leuconostoc</taxon>
    </lineage>
</organism>
<sequence>MSAGVYNIWREWLLTNQTEPLTTIHDLIAILQQSTMKALLSE</sequence>
<evidence type="ECO:0000313" key="2">
    <source>
        <dbReference type="EMBL" id="CUW20654.1"/>
    </source>
</evidence>
<evidence type="ECO:0000313" key="3">
    <source>
        <dbReference type="Proteomes" id="UP000198868"/>
    </source>
</evidence>
<dbReference type="AlphaFoldDB" id="A0AAN2UFF8"/>
<name>A0AAN2UFF8_9LACO</name>
<gene>
    <name evidence="2" type="ORF">KSL4_1883</name>
    <name evidence="1" type="ORF">PL111_1805</name>
</gene>
<reference evidence="3 4" key="1">
    <citation type="submission" date="2015-12" db="EMBL/GenBank/DDBJ databases">
        <authorList>
            <person name="Andreevskaya M."/>
        </authorList>
    </citation>
    <scope>NUCLEOTIDE SEQUENCE [LARGE SCALE GENOMIC DNA]</scope>
    <source>
        <strain evidence="2 4">KSL4-2</strain>
        <strain evidence="1 3">PL111</strain>
    </source>
</reference>
<dbReference type="Proteomes" id="UP000199047">
    <property type="component" value="Unassembled WGS sequence"/>
</dbReference>
<dbReference type="EMBL" id="FBTU01000001">
    <property type="protein sequence ID" value="CUW04079.1"/>
    <property type="molecule type" value="Genomic_DNA"/>
</dbReference>
<comment type="caution">
    <text evidence="1">The sequence shown here is derived from an EMBL/GenBank/DDBJ whole genome shotgun (WGS) entry which is preliminary data.</text>
</comment>
<proteinExistence type="predicted"/>
<dbReference type="Proteomes" id="UP000198868">
    <property type="component" value="Unassembled WGS sequence"/>
</dbReference>
<protein>
    <submittedName>
        <fullName evidence="1">Uncharacterized protein</fullName>
    </submittedName>
</protein>
<accession>A0AAN2UFF8</accession>
<keyword evidence="4" id="KW-1185">Reference proteome</keyword>
<dbReference type="EMBL" id="FBTB01000023">
    <property type="protein sequence ID" value="CUW20654.1"/>
    <property type="molecule type" value="Genomic_DNA"/>
</dbReference>
<evidence type="ECO:0000313" key="1">
    <source>
        <dbReference type="EMBL" id="CUW04079.1"/>
    </source>
</evidence>
<evidence type="ECO:0000313" key="4">
    <source>
        <dbReference type="Proteomes" id="UP000199047"/>
    </source>
</evidence>